<dbReference type="EMBL" id="CASHTH010000265">
    <property type="protein sequence ID" value="CAI7996126.1"/>
    <property type="molecule type" value="Genomic_DNA"/>
</dbReference>
<dbReference type="SUPFAM" id="SSF47769">
    <property type="entry name" value="SAM/Pointed domain"/>
    <property type="match status" value="1"/>
</dbReference>
<accession>A0AA35QYN9</accession>
<dbReference type="InterPro" id="IPR001660">
    <property type="entry name" value="SAM"/>
</dbReference>
<evidence type="ECO:0000256" key="1">
    <source>
        <dbReference type="PIRSR" id="PIRSR613078-1"/>
    </source>
</evidence>
<dbReference type="InterPro" id="IPR013761">
    <property type="entry name" value="SAM/pointed_sf"/>
</dbReference>
<dbReference type="InterPro" id="IPR029033">
    <property type="entry name" value="His_PPase_superfam"/>
</dbReference>
<dbReference type="InterPro" id="IPR052765">
    <property type="entry name" value="PGM-Related"/>
</dbReference>
<dbReference type="Gene3D" id="3.40.50.1240">
    <property type="entry name" value="Phosphoglycerate mutase-like"/>
    <property type="match status" value="1"/>
</dbReference>
<feature type="domain" description="SAM" evidence="3">
    <location>
        <begin position="47"/>
        <end position="111"/>
    </location>
</feature>
<protein>
    <submittedName>
        <fullName evidence="4">Phosphoglycerate mutase-like protein AT74H</fullName>
    </submittedName>
</protein>
<dbReference type="SUPFAM" id="SSF53254">
    <property type="entry name" value="Phosphoglycerate mutase-like"/>
    <property type="match status" value="1"/>
</dbReference>
<dbReference type="InterPro" id="IPR013078">
    <property type="entry name" value="His_Pase_superF_clade-1"/>
</dbReference>
<dbReference type="Proteomes" id="UP001174909">
    <property type="component" value="Unassembled WGS sequence"/>
</dbReference>
<keyword evidence="5" id="KW-1185">Reference proteome</keyword>
<feature type="binding site" evidence="2">
    <location>
        <begin position="148"/>
        <end position="155"/>
    </location>
    <ligand>
        <name>substrate</name>
    </ligand>
</feature>
<dbReference type="SMART" id="SM00454">
    <property type="entry name" value="SAM"/>
    <property type="match status" value="1"/>
</dbReference>
<dbReference type="PANTHER" id="PTHR46192">
    <property type="entry name" value="BROAD-RANGE ACID PHOSPHATASE DET1"/>
    <property type="match status" value="1"/>
</dbReference>
<gene>
    <name evidence="4" type="ORF">GBAR_LOCUS1825</name>
</gene>
<evidence type="ECO:0000313" key="5">
    <source>
        <dbReference type="Proteomes" id="UP001174909"/>
    </source>
</evidence>
<dbReference type="AlphaFoldDB" id="A0AA35QYN9"/>
<proteinExistence type="predicted"/>
<dbReference type="Pfam" id="PF00300">
    <property type="entry name" value="His_Phos_1"/>
    <property type="match status" value="1"/>
</dbReference>
<sequence length="350" mass="40647">MAESSPFRTISNLQRKPSMLSVQHSVPEGRLNSCSSSPASPGGVTGWGWEEVAAWLTEIGMQQYQDSFQKHAIESGRELLQLKEDHLKEMGVGKVGHRLRLCEHLRELRRLAEVTADGVDMDSLLSQLDEARAARFMHRQPKRIILIRHAESIGNVDSSVYAHVPDNKLDITERGRQQAYATGQQLKEMISHESVTFYVSPFLRSKQTYDQLRMCFHDEQVLCYREDPRLREQEWGNFQDPEQMEKIKQQRRETGAFYYRFPTGESGADVFDRVSMFLETLYRDMEKGTCGQNTIIVTHGLFCRLFLTRYYHWSVGKFHKLWNFDNCQFAIMELQPKGHYKLVTDLKSDP</sequence>
<feature type="active site" description="Tele-phosphohistidine intermediate" evidence="1">
    <location>
        <position position="149"/>
    </location>
</feature>
<reference evidence="4" key="1">
    <citation type="submission" date="2023-03" db="EMBL/GenBank/DDBJ databases">
        <authorList>
            <person name="Steffen K."/>
            <person name="Cardenas P."/>
        </authorList>
    </citation>
    <scope>NUCLEOTIDE SEQUENCE</scope>
</reference>
<dbReference type="PROSITE" id="PS50105">
    <property type="entry name" value="SAM_DOMAIN"/>
    <property type="match status" value="1"/>
</dbReference>
<feature type="active site" description="Proton donor/acceptor" evidence="1">
    <location>
        <position position="232"/>
    </location>
</feature>
<dbReference type="Pfam" id="PF00536">
    <property type="entry name" value="SAM_1"/>
    <property type="match status" value="1"/>
</dbReference>
<dbReference type="SMART" id="SM00855">
    <property type="entry name" value="PGAM"/>
    <property type="match status" value="1"/>
</dbReference>
<evidence type="ECO:0000256" key="2">
    <source>
        <dbReference type="PIRSR" id="PIRSR613078-2"/>
    </source>
</evidence>
<organism evidence="4 5">
    <name type="scientific">Geodia barretti</name>
    <name type="common">Barrett's horny sponge</name>
    <dbReference type="NCBI Taxonomy" id="519541"/>
    <lineage>
        <taxon>Eukaryota</taxon>
        <taxon>Metazoa</taxon>
        <taxon>Porifera</taxon>
        <taxon>Demospongiae</taxon>
        <taxon>Heteroscleromorpha</taxon>
        <taxon>Tetractinellida</taxon>
        <taxon>Astrophorina</taxon>
        <taxon>Geodiidae</taxon>
        <taxon>Geodia</taxon>
    </lineage>
</organism>
<name>A0AA35QYN9_GEOBA</name>
<feature type="binding site" evidence="2">
    <location>
        <position position="204"/>
    </location>
    <ligand>
        <name>substrate</name>
    </ligand>
</feature>
<dbReference type="CDD" id="cd07067">
    <property type="entry name" value="HP_PGM_like"/>
    <property type="match status" value="1"/>
</dbReference>
<comment type="caution">
    <text evidence="4">The sequence shown here is derived from an EMBL/GenBank/DDBJ whole genome shotgun (WGS) entry which is preliminary data.</text>
</comment>
<evidence type="ECO:0000313" key="4">
    <source>
        <dbReference type="EMBL" id="CAI7996126.1"/>
    </source>
</evidence>
<evidence type="ECO:0000259" key="3">
    <source>
        <dbReference type="PROSITE" id="PS50105"/>
    </source>
</evidence>
<dbReference type="Gene3D" id="1.10.150.50">
    <property type="entry name" value="Transcription Factor, Ets-1"/>
    <property type="match status" value="1"/>
</dbReference>